<dbReference type="InterPro" id="IPR036390">
    <property type="entry name" value="WH_DNA-bd_sf"/>
</dbReference>
<dbReference type="Pfam" id="PF00392">
    <property type="entry name" value="GntR"/>
    <property type="match status" value="1"/>
</dbReference>
<dbReference type="SUPFAM" id="SSF48008">
    <property type="entry name" value="GntR ligand-binding domain-like"/>
    <property type="match status" value="1"/>
</dbReference>
<gene>
    <name evidence="5" type="ORF">BAU07_19170</name>
</gene>
<dbReference type="InterPro" id="IPR000524">
    <property type="entry name" value="Tscrpt_reg_HTH_GntR"/>
</dbReference>
<dbReference type="PROSITE" id="PS50949">
    <property type="entry name" value="HTH_GNTR"/>
    <property type="match status" value="1"/>
</dbReference>
<dbReference type="STRING" id="463014.BAU07_19170"/>
<dbReference type="PANTHER" id="PTHR43537">
    <property type="entry name" value="TRANSCRIPTIONAL REGULATOR, GNTR FAMILY"/>
    <property type="match status" value="1"/>
</dbReference>
<accession>A0A193GFW8</accession>
<evidence type="ECO:0000259" key="4">
    <source>
        <dbReference type="PROSITE" id="PS50949"/>
    </source>
</evidence>
<evidence type="ECO:0000313" key="6">
    <source>
        <dbReference type="Proteomes" id="UP000091926"/>
    </source>
</evidence>
<dbReference type="Gene3D" id="1.20.120.530">
    <property type="entry name" value="GntR ligand-binding domain-like"/>
    <property type="match status" value="1"/>
</dbReference>
<reference evidence="5 6" key="1">
    <citation type="submission" date="2016-06" db="EMBL/GenBank/DDBJ databases">
        <title>Complete genome sequences of Bordetella bronchialis and Bordetella flabilis.</title>
        <authorList>
            <person name="LiPuma J.J."/>
            <person name="Spilker T."/>
        </authorList>
    </citation>
    <scope>NUCLEOTIDE SEQUENCE [LARGE SCALE GENOMIC DNA]</scope>
    <source>
        <strain evidence="5 6">AU10664</strain>
    </source>
</reference>
<dbReference type="InterPro" id="IPR008920">
    <property type="entry name" value="TF_FadR/GntR_C"/>
</dbReference>
<dbReference type="SMART" id="SM00345">
    <property type="entry name" value="HTH_GNTR"/>
    <property type="match status" value="2"/>
</dbReference>
<evidence type="ECO:0000256" key="2">
    <source>
        <dbReference type="ARBA" id="ARBA00023125"/>
    </source>
</evidence>
<dbReference type="PANTHER" id="PTHR43537:SF45">
    <property type="entry name" value="GNTR FAMILY REGULATORY PROTEIN"/>
    <property type="match status" value="1"/>
</dbReference>
<dbReference type="Gene3D" id="1.10.10.10">
    <property type="entry name" value="Winged helix-like DNA-binding domain superfamily/Winged helix DNA-binding domain"/>
    <property type="match status" value="2"/>
</dbReference>
<evidence type="ECO:0000313" key="5">
    <source>
        <dbReference type="EMBL" id="ANN78957.1"/>
    </source>
</evidence>
<proteinExistence type="predicted"/>
<dbReference type="GO" id="GO:0003700">
    <property type="term" value="F:DNA-binding transcription factor activity"/>
    <property type="evidence" value="ECO:0007669"/>
    <property type="project" value="InterPro"/>
</dbReference>
<dbReference type="InterPro" id="IPR011711">
    <property type="entry name" value="GntR_C"/>
</dbReference>
<dbReference type="RefSeq" id="WP_066661005.1">
    <property type="nucleotide sequence ID" value="NZ_CBCSCL010000012.1"/>
</dbReference>
<dbReference type="KEGG" id="bfz:BAU07_19170"/>
<dbReference type="SMART" id="SM00895">
    <property type="entry name" value="FCD"/>
    <property type="match status" value="1"/>
</dbReference>
<evidence type="ECO:0000256" key="3">
    <source>
        <dbReference type="ARBA" id="ARBA00023163"/>
    </source>
</evidence>
<feature type="domain" description="HTH gntR-type" evidence="4">
    <location>
        <begin position="8"/>
        <end position="75"/>
    </location>
</feature>
<evidence type="ECO:0000256" key="1">
    <source>
        <dbReference type="ARBA" id="ARBA00023015"/>
    </source>
</evidence>
<dbReference type="GO" id="GO:0003677">
    <property type="term" value="F:DNA binding"/>
    <property type="evidence" value="ECO:0007669"/>
    <property type="project" value="UniProtKB-KW"/>
</dbReference>
<organism evidence="5 6">
    <name type="scientific">Bordetella flabilis</name>
    <dbReference type="NCBI Taxonomy" id="463014"/>
    <lineage>
        <taxon>Bacteria</taxon>
        <taxon>Pseudomonadati</taxon>
        <taxon>Pseudomonadota</taxon>
        <taxon>Betaproteobacteria</taxon>
        <taxon>Burkholderiales</taxon>
        <taxon>Alcaligenaceae</taxon>
        <taxon>Bordetella</taxon>
    </lineage>
</organism>
<keyword evidence="3" id="KW-0804">Transcription</keyword>
<dbReference type="Pfam" id="PF07729">
    <property type="entry name" value="FCD"/>
    <property type="match status" value="1"/>
</dbReference>
<name>A0A193GFW8_9BORD</name>
<keyword evidence="1" id="KW-0805">Transcription regulation</keyword>
<dbReference type="EMBL" id="CP016172">
    <property type="protein sequence ID" value="ANN78957.1"/>
    <property type="molecule type" value="Genomic_DNA"/>
</dbReference>
<dbReference type="InterPro" id="IPR036388">
    <property type="entry name" value="WH-like_DNA-bd_sf"/>
</dbReference>
<protein>
    <submittedName>
        <fullName evidence="5">GntR family transcriptional regulator</fullName>
    </submittedName>
</protein>
<keyword evidence="6" id="KW-1185">Reference proteome</keyword>
<dbReference type="AlphaFoldDB" id="A0A193GFW8"/>
<sequence length="327" mass="36956">MSGLAEKQSIQDRAYGLLKEMIGDGRLSPGEQLLEAQVAKAFGISRSPARHALKTLCSEKLIREAQGRGYEVAGKGRKASAPRRRAVLDTVKIPAVTQWERMYGQLEQELCARAIFSSVRIVEERLAEHFGVSRTVVRDVLARMHSVGLVSKDNLGRWVAPRVTPEKTHHLYELRWLLEPQALLQAAPHVPAQYLEQARATVVESLDGFPREGFDTDVIEHDLHVRLLGHCPNEEILHALARTRVLFVPTRYLFDPVLHIPLALIEDALREHLRIYQLLLDRKAQQAASALRDHLKLADDRWLQRFQGAARQPREALPPYLVSALTS</sequence>
<dbReference type="Proteomes" id="UP000091926">
    <property type="component" value="Chromosome"/>
</dbReference>
<keyword evidence="2" id="KW-0238">DNA-binding</keyword>
<dbReference type="OrthoDB" id="8066003at2"/>
<dbReference type="SUPFAM" id="SSF46785">
    <property type="entry name" value="Winged helix' DNA-binding domain"/>
    <property type="match status" value="2"/>
</dbReference>